<evidence type="ECO:0000313" key="3">
    <source>
        <dbReference type="EMBL" id="MEN3749829.1"/>
    </source>
</evidence>
<dbReference type="Proteomes" id="UP001427805">
    <property type="component" value="Unassembled WGS sequence"/>
</dbReference>
<feature type="region of interest" description="Disordered" evidence="1">
    <location>
        <begin position="1"/>
        <end position="68"/>
    </location>
</feature>
<comment type="caution">
    <text evidence="3">The sequence shown here is derived from an EMBL/GenBank/DDBJ whole genome shotgun (WGS) entry which is preliminary data.</text>
</comment>
<name>A0ABV0BE57_9SPHN</name>
<gene>
    <name evidence="3" type="ORF">TPR58_21840</name>
</gene>
<keyword evidence="4" id="KW-1185">Reference proteome</keyword>
<feature type="compositionally biased region" description="Basic residues" evidence="1">
    <location>
        <begin position="58"/>
        <end position="68"/>
    </location>
</feature>
<feature type="compositionally biased region" description="Basic and acidic residues" evidence="1">
    <location>
        <begin position="1"/>
        <end position="12"/>
    </location>
</feature>
<evidence type="ECO:0000256" key="1">
    <source>
        <dbReference type="SAM" id="MobiDB-lite"/>
    </source>
</evidence>
<proteinExistence type="predicted"/>
<feature type="domain" description="Hypervirulence associated protein TUDOR" evidence="2">
    <location>
        <begin position="8"/>
        <end position="65"/>
    </location>
</feature>
<evidence type="ECO:0000259" key="2">
    <source>
        <dbReference type="Pfam" id="PF11160"/>
    </source>
</evidence>
<protein>
    <submittedName>
        <fullName evidence="3">DUF2945 domain-containing protein</fullName>
    </submittedName>
</protein>
<dbReference type="EMBL" id="JBDIZK010000018">
    <property type="protein sequence ID" value="MEN3749829.1"/>
    <property type="molecule type" value="Genomic_DNA"/>
</dbReference>
<dbReference type="Pfam" id="PF11160">
    <property type="entry name" value="Hva1_TUDOR"/>
    <property type="match status" value="1"/>
</dbReference>
<dbReference type="RefSeq" id="WP_346248880.1">
    <property type="nucleotide sequence ID" value="NZ_JBDIZK010000018.1"/>
</dbReference>
<dbReference type="Gene3D" id="2.30.30.1060">
    <property type="match status" value="1"/>
</dbReference>
<sequence length="68" mass="7260">MAQQLKKGDKVSWKSHGGTAHGEVVKKVTSPTTIKGHKVAASRDNPEFIVETDEGKRAAHKPGALKKG</sequence>
<dbReference type="InterPro" id="IPR021331">
    <property type="entry name" value="Hva1_TUDOR"/>
</dbReference>
<evidence type="ECO:0000313" key="4">
    <source>
        <dbReference type="Proteomes" id="UP001427805"/>
    </source>
</evidence>
<accession>A0ABV0BE57</accession>
<organism evidence="3 4">
    <name type="scientific">Sphingomonas rustica</name>
    <dbReference type="NCBI Taxonomy" id="3103142"/>
    <lineage>
        <taxon>Bacteria</taxon>
        <taxon>Pseudomonadati</taxon>
        <taxon>Pseudomonadota</taxon>
        <taxon>Alphaproteobacteria</taxon>
        <taxon>Sphingomonadales</taxon>
        <taxon>Sphingomonadaceae</taxon>
        <taxon>Sphingomonas</taxon>
    </lineage>
</organism>
<reference evidence="3 4" key="1">
    <citation type="submission" date="2024-05" db="EMBL/GenBank/DDBJ databases">
        <title>Sphingomonas sp. HF-S3 16S ribosomal RNA gene Genome sequencing and assembly.</title>
        <authorList>
            <person name="Lee H."/>
        </authorList>
    </citation>
    <scope>NUCLEOTIDE SEQUENCE [LARGE SCALE GENOMIC DNA]</scope>
    <source>
        <strain evidence="3 4">HF-S3</strain>
    </source>
</reference>